<evidence type="ECO:0000256" key="6">
    <source>
        <dbReference type="ARBA" id="ARBA00023077"/>
    </source>
</evidence>
<keyword evidence="5 9" id="KW-0812">Transmembrane</keyword>
<evidence type="ECO:0000256" key="9">
    <source>
        <dbReference type="PROSITE-ProRule" id="PRU01360"/>
    </source>
</evidence>
<dbReference type="Proteomes" id="UP000320776">
    <property type="component" value="Chromosome"/>
</dbReference>
<dbReference type="GO" id="GO:0009279">
    <property type="term" value="C:cell outer membrane"/>
    <property type="evidence" value="ECO:0007669"/>
    <property type="project" value="UniProtKB-SubCell"/>
</dbReference>
<dbReference type="OrthoDB" id="9775095at2"/>
<gene>
    <name evidence="15" type="primary">fatA_1</name>
    <name evidence="15" type="ORF">SPTER_40910</name>
</gene>
<evidence type="ECO:0000313" key="15">
    <source>
        <dbReference type="EMBL" id="QDR82662.1"/>
    </source>
</evidence>
<keyword evidence="16" id="KW-1185">Reference proteome</keyword>
<dbReference type="GO" id="GO:0015891">
    <property type="term" value="P:siderophore transport"/>
    <property type="evidence" value="ECO:0007669"/>
    <property type="project" value="InterPro"/>
</dbReference>
<comment type="subcellular location">
    <subcellularLocation>
        <location evidence="1 9">Cell outer membrane</location>
        <topology evidence="1 9">Multi-pass membrane protein</topology>
    </subcellularLocation>
</comment>
<dbReference type="EMBL" id="CP036259">
    <property type="protein sequence ID" value="QDR82662.1"/>
    <property type="molecule type" value="Genomic_DNA"/>
</dbReference>
<feature type="chain" id="PRO_5021878408" evidence="12">
    <location>
        <begin position="31"/>
        <end position="743"/>
    </location>
</feature>
<keyword evidence="7 9" id="KW-0472">Membrane</keyword>
<reference evidence="15 16" key="1">
    <citation type="submission" date="2019-02" db="EMBL/GenBank/DDBJ databases">
        <title>Closed genome of Sporomusa termitida DSM 4440.</title>
        <authorList>
            <person name="Poehlein A."/>
            <person name="Daniel R."/>
        </authorList>
    </citation>
    <scope>NUCLEOTIDE SEQUENCE [LARGE SCALE GENOMIC DNA]</scope>
    <source>
        <strain evidence="15 16">DSM 4440</strain>
    </source>
</reference>
<dbReference type="InterPro" id="IPR010105">
    <property type="entry name" value="TonB_sidphr_rcpt"/>
</dbReference>
<feature type="domain" description="TonB-dependent receptor plug" evidence="14">
    <location>
        <begin position="97"/>
        <end position="191"/>
    </location>
</feature>
<evidence type="ECO:0000259" key="13">
    <source>
        <dbReference type="Pfam" id="PF00593"/>
    </source>
</evidence>
<keyword evidence="4 9" id="KW-1134">Transmembrane beta strand</keyword>
<dbReference type="InterPro" id="IPR012910">
    <property type="entry name" value="Plug_dom"/>
</dbReference>
<dbReference type="KEGG" id="sted:SPTER_40910"/>
<dbReference type="Pfam" id="PF07715">
    <property type="entry name" value="Plug"/>
    <property type="match status" value="1"/>
</dbReference>
<evidence type="ECO:0000256" key="11">
    <source>
        <dbReference type="SAM" id="MobiDB-lite"/>
    </source>
</evidence>
<name>A0A517DZ83_9FIRM</name>
<organism evidence="15 16">
    <name type="scientific">Sporomusa termitida</name>
    <dbReference type="NCBI Taxonomy" id="2377"/>
    <lineage>
        <taxon>Bacteria</taxon>
        <taxon>Bacillati</taxon>
        <taxon>Bacillota</taxon>
        <taxon>Negativicutes</taxon>
        <taxon>Selenomonadales</taxon>
        <taxon>Sporomusaceae</taxon>
        <taxon>Sporomusa</taxon>
    </lineage>
</organism>
<keyword evidence="8 9" id="KW-0998">Cell outer membrane</keyword>
<dbReference type="Pfam" id="PF00593">
    <property type="entry name" value="TonB_dep_Rec_b-barrel"/>
    <property type="match status" value="1"/>
</dbReference>
<comment type="similarity">
    <text evidence="2 9 10">Belongs to the TonB-dependent receptor family.</text>
</comment>
<dbReference type="PANTHER" id="PTHR32552:SF82">
    <property type="entry name" value="FCUA PROTEIN"/>
    <property type="match status" value="1"/>
</dbReference>
<feature type="compositionally biased region" description="Polar residues" evidence="11">
    <location>
        <begin position="45"/>
        <end position="55"/>
    </location>
</feature>
<proteinExistence type="inferred from homology"/>
<keyword evidence="12" id="KW-0732">Signal</keyword>
<keyword evidence="6 10" id="KW-0798">TonB box</keyword>
<keyword evidence="15" id="KW-0675">Receptor</keyword>
<evidence type="ECO:0000256" key="12">
    <source>
        <dbReference type="SAM" id="SignalP"/>
    </source>
</evidence>
<dbReference type="Gene3D" id="2.40.170.20">
    <property type="entry name" value="TonB-dependent receptor, beta-barrel domain"/>
    <property type="match status" value="1"/>
</dbReference>
<evidence type="ECO:0000256" key="4">
    <source>
        <dbReference type="ARBA" id="ARBA00022452"/>
    </source>
</evidence>
<evidence type="ECO:0000256" key="1">
    <source>
        <dbReference type="ARBA" id="ARBA00004571"/>
    </source>
</evidence>
<feature type="signal peptide" evidence="12">
    <location>
        <begin position="1"/>
        <end position="30"/>
    </location>
</feature>
<evidence type="ECO:0000256" key="5">
    <source>
        <dbReference type="ARBA" id="ARBA00022692"/>
    </source>
</evidence>
<dbReference type="PROSITE" id="PS52016">
    <property type="entry name" value="TONB_DEPENDENT_REC_3"/>
    <property type="match status" value="1"/>
</dbReference>
<dbReference type="PANTHER" id="PTHR32552">
    <property type="entry name" value="FERRICHROME IRON RECEPTOR-RELATED"/>
    <property type="match status" value="1"/>
</dbReference>
<dbReference type="SUPFAM" id="SSF56935">
    <property type="entry name" value="Porins"/>
    <property type="match status" value="1"/>
</dbReference>
<dbReference type="InterPro" id="IPR036942">
    <property type="entry name" value="Beta-barrel_TonB_sf"/>
</dbReference>
<dbReference type="RefSeq" id="WP_144352031.1">
    <property type="nucleotide sequence ID" value="NZ_CP036259.1"/>
</dbReference>
<evidence type="ECO:0000313" key="16">
    <source>
        <dbReference type="Proteomes" id="UP000320776"/>
    </source>
</evidence>
<feature type="domain" description="TonB-dependent receptor-like beta-barrel" evidence="13">
    <location>
        <begin position="275"/>
        <end position="712"/>
    </location>
</feature>
<accession>A0A517DZ83</accession>
<dbReference type="NCBIfam" id="TIGR01783">
    <property type="entry name" value="TonB-siderophor"/>
    <property type="match status" value="1"/>
</dbReference>
<dbReference type="AlphaFoldDB" id="A0A517DZ83"/>
<dbReference type="GO" id="GO:0015344">
    <property type="term" value="F:siderophore uptake transmembrane transporter activity"/>
    <property type="evidence" value="ECO:0007669"/>
    <property type="project" value="TreeGrafter"/>
</dbReference>
<protein>
    <submittedName>
        <fullName evidence="15">Ferric-anguibactin receptor FatA</fullName>
    </submittedName>
</protein>
<evidence type="ECO:0000256" key="8">
    <source>
        <dbReference type="ARBA" id="ARBA00023237"/>
    </source>
</evidence>
<keyword evidence="3 9" id="KW-0813">Transport</keyword>
<evidence type="ECO:0000256" key="2">
    <source>
        <dbReference type="ARBA" id="ARBA00009810"/>
    </source>
</evidence>
<feature type="region of interest" description="Disordered" evidence="11">
    <location>
        <begin position="33"/>
        <end position="56"/>
    </location>
</feature>
<evidence type="ECO:0000256" key="7">
    <source>
        <dbReference type="ARBA" id="ARBA00023136"/>
    </source>
</evidence>
<evidence type="ECO:0000256" key="10">
    <source>
        <dbReference type="RuleBase" id="RU003357"/>
    </source>
</evidence>
<dbReference type="GO" id="GO:0038023">
    <property type="term" value="F:signaling receptor activity"/>
    <property type="evidence" value="ECO:0007669"/>
    <property type="project" value="InterPro"/>
</dbReference>
<dbReference type="InterPro" id="IPR037066">
    <property type="entry name" value="Plug_dom_sf"/>
</dbReference>
<dbReference type="InterPro" id="IPR039426">
    <property type="entry name" value="TonB-dep_rcpt-like"/>
</dbReference>
<sequence>MKKKMSRTRKRLLYALIGSSLFWHAPITYAEETPEPAPAAEQTARQASSVNTTAGQREFTLEGVEVTASRETLPPAYTGGQVARGGNVGVLGNKDFMDTPFSITSFTAQTMEDLQAATLYDVLITDPSIRFTTPNGHINENYTIRGFGVGNDHLYFNGLQGLAPDSHAPVEFLERVEVLKGPSSFLYGGASTSVGGAINLVPKRAGEEDITAFTAGYTSSSQLGGHIDIGRRFGENKKWGIRFNGVYGDGDTETDGQSKERLLGALGVDYRHNRWRLSLDAYGSQEKYDNGSASSYELSNGYVQAPDGSTNAFKETWGSSRNNGVLFKSEYDVRNNVTAYASIGKKASRGTGFITGNHVRKFQSNGDGSLNLYNQYMWSDVITSDLGVRGSYRTGAVDHELVVGYNSMHQDFGRTNNPSRLNIATNIYNPTSLTSILAEMGPSVRPNKTEETNLSSLFIADTLSFNEEKVQLTLGVRRQNVKTKKFNTASVLTSKYDKSTTTPAIGVVVKPWDAPVSLYANYIEGLSPGLRVGDTYPAALNYDEVFAPYKSEQFEFGVKWDRGTFANTLSFYQIEKPTLIRITQTGGYSMSDEGEQRSRGIEWSAFGAINDRTRLLGGIAYTRAEYTREVSTKEGNTPYGVPKYQANLGVEWDTPWNPDLALSVRAVFSSSQYANSTNTVEIPSWVRFDIGARYKTVINKVPVTYRLSVENLFDRNYWSGSFADGYVTLANSRTVKLSAAMQL</sequence>
<dbReference type="Gene3D" id="2.170.130.10">
    <property type="entry name" value="TonB-dependent receptor, plug domain"/>
    <property type="match status" value="1"/>
</dbReference>
<dbReference type="InterPro" id="IPR000531">
    <property type="entry name" value="Beta-barrel_TonB"/>
</dbReference>
<evidence type="ECO:0000259" key="14">
    <source>
        <dbReference type="Pfam" id="PF07715"/>
    </source>
</evidence>
<evidence type="ECO:0000256" key="3">
    <source>
        <dbReference type="ARBA" id="ARBA00022448"/>
    </source>
</evidence>
<dbReference type="CDD" id="cd01347">
    <property type="entry name" value="ligand_gated_channel"/>
    <property type="match status" value="1"/>
</dbReference>